<reference evidence="3" key="2">
    <citation type="submission" date="2009-11" db="EMBL/GenBank/DDBJ databases">
        <title>The Genome Sequence of Allomyces macrogynus strain ATCC 38327.</title>
        <authorList>
            <consortium name="The Broad Institute Genome Sequencing Platform"/>
            <person name="Russ C."/>
            <person name="Cuomo C."/>
            <person name="Shea T."/>
            <person name="Young S.K."/>
            <person name="Zeng Q."/>
            <person name="Koehrsen M."/>
            <person name="Haas B."/>
            <person name="Borodovsky M."/>
            <person name="Guigo R."/>
            <person name="Alvarado L."/>
            <person name="Berlin A."/>
            <person name="Borenstein D."/>
            <person name="Chen Z."/>
            <person name="Engels R."/>
            <person name="Freedman E."/>
            <person name="Gellesch M."/>
            <person name="Goldberg J."/>
            <person name="Griggs A."/>
            <person name="Gujja S."/>
            <person name="Heiman D."/>
            <person name="Hepburn T."/>
            <person name="Howarth C."/>
            <person name="Jen D."/>
            <person name="Larson L."/>
            <person name="Lewis B."/>
            <person name="Mehta T."/>
            <person name="Park D."/>
            <person name="Pearson M."/>
            <person name="Roberts A."/>
            <person name="Saif S."/>
            <person name="Shenoy N."/>
            <person name="Sisk P."/>
            <person name="Stolte C."/>
            <person name="Sykes S."/>
            <person name="Walk T."/>
            <person name="White J."/>
            <person name="Yandava C."/>
            <person name="Burger G."/>
            <person name="Gray M.W."/>
            <person name="Holland P.W.H."/>
            <person name="King N."/>
            <person name="Lang F.B.F."/>
            <person name="Roger A.J."/>
            <person name="Ruiz-Trillo I."/>
            <person name="Lander E."/>
            <person name="Nusbaum C."/>
        </authorList>
    </citation>
    <scope>NUCLEOTIDE SEQUENCE [LARGE SCALE GENOMIC DNA]</scope>
    <source>
        <strain evidence="3">ATCC 38327</strain>
    </source>
</reference>
<dbReference type="VEuPathDB" id="FungiDB:AMAG_06655"/>
<gene>
    <name evidence="2" type="ORF">AMAG_06655</name>
</gene>
<proteinExistence type="predicted"/>
<evidence type="ECO:0000256" key="1">
    <source>
        <dbReference type="SAM" id="MobiDB-lite"/>
    </source>
</evidence>
<dbReference type="EMBL" id="GG745337">
    <property type="protein sequence ID" value="KNE60894.1"/>
    <property type="molecule type" value="Genomic_DNA"/>
</dbReference>
<evidence type="ECO:0000313" key="2">
    <source>
        <dbReference type="EMBL" id="KNE60894.1"/>
    </source>
</evidence>
<accession>A0A0L0SEM8</accession>
<dbReference type="Proteomes" id="UP000054350">
    <property type="component" value="Unassembled WGS sequence"/>
</dbReference>
<protein>
    <recommendedName>
        <fullName evidence="4">Bulb-type lectin domain-containing protein</fullName>
    </recommendedName>
</protein>
<evidence type="ECO:0000313" key="3">
    <source>
        <dbReference type="Proteomes" id="UP000054350"/>
    </source>
</evidence>
<feature type="compositionally biased region" description="Basic residues" evidence="1">
    <location>
        <begin position="106"/>
        <end position="129"/>
    </location>
</feature>
<keyword evidence="3" id="KW-1185">Reference proteome</keyword>
<name>A0A0L0SEM8_ALLM3</name>
<dbReference type="InterPro" id="IPR036426">
    <property type="entry name" value="Bulb-type_lectin_dom_sf"/>
</dbReference>
<feature type="region of interest" description="Disordered" evidence="1">
    <location>
        <begin position="103"/>
        <end position="135"/>
    </location>
</feature>
<dbReference type="AlphaFoldDB" id="A0A0L0SEM8"/>
<dbReference type="Gene3D" id="2.90.10.10">
    <property type="entry name" value="Bulb-type lectin domain"/>
    <property type="match status" value="1"/>
</dbReference>
<sequence length="135" mass="15443">MPRPWAHTSSLSSLDWKWSHLWSHLYSGEYISSENGNNSAGKGAGAPYTLEFNMERDSDHSLFIMDNSGKIVWNVGVKKEYELHCLTIEDDGRVILSDTQFSSPRFTKRSSRQSRPRKSATARSRRRSCRTFATP</sequence>
<evidence type="ECO:0008006" key="4">
    <source>
        <dbReference type="Google" id="ProtNLM"/>
    </source>
</evidence>
<reference evidence="2 3" key="1">
    <citation type="submission" date="2009-11" db="EMBL/GenBank/DDBJ databases">
        <title>Annotation of Allomyces macrogynus ATCC 38327.</title>
        <authorList>
            <consortium name="The Broad Institute Genome Sequencing Platform"/>
            <person name="Russ C."/>
            <person name="Cuomo C."/>
            <person name="Burger G."/>
            <person name="Gray M.W."/>
            <person name="Holland P.W.H."/>
            <person name="King N."/>
            <person name="Lang F.B.F."/>
            <person name="Roger A.J."/>
            <person name="Ruiz-Trillo I."/>
            <person name="Young S.K."/>
            <person name="Zeng Q."/>
            <person name="Gargeya S."/>
            <person name="Fitzgerald M."/>
            <person name="Haas B."/>
            <person name="Abouelleil A."/>
            <person name="Alvarado L."/>
            <person name="Arachchi H.M."/>
            <person name="Berlin A."/>
            <person name="Chapman S.B."/>
            <person name="Gearin G."/>
            <person name="Goldberg J."/>
            <person name="Griggs A."/>
            <person name="Gujja S."/>
            <person name="Hansen M."/>
            <person name="Heiman D."/>
            <person name="Howarth C."/>
            <person name="Larimer J."/>
            <person name="Lui A."/>
            <person name="MacDonald P.J.P."/>
            <person name="McCowen C."/>
            <person name="Montmayeur A."/>
            <person name="Murphy C."/>
            <person name="Neiman D."/>
            <person name="Pearson M."/>
            <person name="Priest M."/>
            <person name="Roberts A."/>
            <person name="Saif S."/>
            <person name="Shea T."/>
            <person name="Sisk P."/>
            <person name="Stolte C."/>
            <person name="Sykes S."/>
            <person name="Wortman J."/>
            <person name="Nusbaum C."/>
            <person name="Birren B."/>
        </authorList>
    </citation>
    <scope>NUCLEOTIDE SEQUENCE [LARGE SCALE GENOMIC DNA]</scope>
    <source>
        <strain evidence="2 3">ATCC 38327</strain>
    </source>
</reference>
<organism evidence="2 3">
    <name type="scientific">Allomyces macrogynus (strain ATCC 38327)</name>
    <name type="common">Allomyces javanicus var. macrogynus</name>
    <dbReference type="NCBI Taxonomy" id="578462"/>
    <lineage>
        <taxon>Eukaryota</taxon>
        <taxon>Fungi</taxon>
        <taxon>Fungi incertae sedis</taxon>
        <taxon>Blastocladiomycota</taxon>
        <taxon>Blastocladiomycetes</taxon>
        <taxon>Blastocladiales</taxon>
        <taxon>Blastocladiaceae</taxon>
        <taxon>Allomyces</taxon>
    </lineage>
</organism>